<feature type="transmembrane region" description="Helical" evidence="2">
    <location>
        <begin position="127"/>
        <end position="144"/>
    </location>
</feature>
<evidence type="ECO:0000259" key="3">
    <source>
        <dbReference type="PROSITE" id="PS50887"/>
    </source>
</evidence>
<evidence type="ECO:0000256" key="2">
    <source>
        <dbReference type="SAM" id="Phobius"/>
    </source>
</evidence>
<feature type="domain" description="GGDEF" evidence="3">
    <location>
        <begin position="282"/>
        <end position="425"/>
    </location>
</feature>
<dbReference type="InterPro" id="IPR043128">
    <property type="entry name" value="Rev_trsase/Diguanyl_cyclase"/>
</dbReference>
<evidence type="ECO:0000256" key="1">
    <source>
        <dbReference type="SAM" id="MobiDB-lite"/>
    </source>
</evidence>
<proteinExistence type="predicted"/>
<dbReference type="InterPro" id="IPR000160">
    <property type="entry name" value="GGDEF_dom"/>
</dbReference>
<sequence>MAQSPRRRCGITRWAVWAQPTRVIAMLAVVETAALVLVALSWSTVRPSVGSAVLAFVLAASGIVHTEVATGVERARRRVGEKSYTDLSTIWTFAAALLLPAALATATITVIYTYLWFRVWKPARFPLFRHTFTTSTVLLAAVAAREVVERTGGSEGWAAGVAGLAALACATLVYAAVNSLLIALAVATSNPDAKPADLFGHPDDVAVEVATLCLGAMLALTLTVSWWFVLFAFVPILVLQRAVMFRELADAATTDGKTGLLTATAWNARAGEAMIRARRERTSLAMLVLDLDHFKKVNDTHGHLAGDRVLAAVADAVRAEVRGDDLVGRFGGEEFVVLLPGLPAGRAAAELHAVAERIRQRVTTLVVPVDTPDGPLSIRNLSISVGGTMVPAAPSTTVEQAMALADRALYRAKDSGRNAVRIADHSAPLLDEAPEVGPPPEAAEPPRPRAEPEAS</sequence>
<dbReference type="PROSITE" id="PS50887">
    <property type="entry name" value="GGDEF"/>
    <property type="match status" value="1"/>
</dbReference>
<protein>
    <submittedName>
        <fullName evidence="4">GGDEF domain-containing protein</fullName>
    </submittedName>
</protein>
<feature type="region of interest" description="Disordered" evidence="1">
    <location>
        <begin position="421"/>
        <end position="455"/>
    </location>
</feature>
<feature type="transmembrane region" description="Helical" evidence="2">
    <location>
        <begin position="21"/>
        <end position="42"/>
    </location>
</feature>
<dbReference type="PANTHER" id="PTHR45138:SF9">
    <property type="entry name" value="DIGUANYLATE CYCLASE DGCM-RELATED"/>
    <property type="match status" value="1"/>
</dbReference>
<keyword evidence="2" id="KW-1133">Transmembrane helix</keyword>
<dbReference type="SMART" id="SM00267">
    <property type="entry name" value="GGDEF"/>
    <property type="match status" value="1"/>
</dbReference>
<accession>A0ABP8XP79</accession>
<feature type="transmembrane region" description="Helical" evidence="2">
    <location>
        <begin position="90"/>
        <end position="115"/>
    </location>
</feature>
<dbReference type="EMBL" id="BAABIC010000029">
    <property type="protein sequence ID" value="GAA4710355.1"/>
    <property type="molecule type" value="Genomic_DNA"/>
</dbReference>
<dbReference type="CDD" id="cd01949">
    <property type="entry name" value="GGDEF"/>
    <property type="match status" value="1"/>
</dbReference>
<gene>
    <name evidence="4" type="ORF">GCM10023215_60190</name>
</gene>
<dbReference type="InterPro" id="IPR050469">
    <property type="entry name" value="Diguanylate_Cyclase"/>
</dbReference>
<dbReference type="NCBIfam" id="TIGR00254">
    <property type="entry name" value="GGDEF"/>
    <property type="match status" value="1"/>
</dbReference>
<keyword evidence="5" id="KW-1185">Reference proteome</keyword>
<evidence type="ECO:0000313" key="5">
    <source>
        <dbReference type="Proteomes" id="UP001500325"/>
    </source>
</evidence>
<comment type="caution">
    <text evidence="4">The sequence shown here is derived from an EMBL/GenBank/DDBJ whole genome shotgun (WGS) entry which is preliminary data.</text>
</comment>
<keyword evidence="2" id="KW-0812">Transmembrane</keyword>
<dbReference type="Proteomes" id="UP001500325">
    <property type="component" value="Unassembled WGS sequence"/>
</dbReference>
<feature type="compositionally biased region" description="Basic and acidic residues" evidence="1">
    <location>
        <begin position="444"/>
        <end position="455"/>
    </location>
</feature>
<evidence type="ECO:0000313" key="4">
    <source>
        <dbReference type="EMBL" id="GAA4710355.1"/>
    </source>
</evidence>
<keyword evidence="2" id="KW-0472">Membrane</keyword>
<feature type="transmembrane region" description="Helical" evidence="2">
    <location>
        <begin position="156"/>
        <end position="189"/>
    </location>
</feature>
<feature type="transmembrane region" description="Helical" evidence="2">
    <location>
        <begin position="48"/>
        <end position="69"/>
    </location>
</feature>
<dbReference type="InterPro" id="IPR029787">
    <property type="entry name" value="Nucleotide_cyclase"/>
</dbReference>
<name>A0ABP8XP79_9PSEU</name>
<dbReference type="Gene3D" id="3.30.70.270">
    <property type="match status" value="1"/>
</dbReference>
<feature type="transmembrane region" description="Helical" evidence="2">
    <location>
        <begin position="209"/>
        <end position="239"/>
    </location>
</feature>
<dbReference type="Pfam" id="PF00990">
    <property type="entry name" value="GGDEF"/>
    <property type="match status" value="1"/>
</dbReference>
<dbReference type="PANTHER" id="PTHR45138">
    <property type="entry name" value="REGULATORY COMPONENTS OF SENSORY TRANSDUCTION SYSTEM"/>
    <property type="match status" value="1"/>
</dbReference>
<reference evidence="5" key="1">
    <citation type="journal article" date="2019" name="Int. J. Syst. Evol. Microbiol.">
        <title>The Global Catalogue of Microorganisms (GCM) 10K type strain sequencing project: providing services to taxonomists for standard genome sequencing and annotation.</title>
        <authorList>
            <consortium name="The Broad Institute Genomics Platform"/>
            <consortium name="The Broad Institute Genome Sequencing Center for Infectious Disease"/>
            <person name="Wu L."/>
            <person name="Ma J."/>
        </authorList>
    </citation>
    <scope>NUCLEOTIDE SEQUENCE [LARGE SCALE GENOMIC DNA]</scope>
    <source>
        <strain evidence="5">JCM 18055</strain>
    </source>
</reference>
<dbReference type="SUPFAM" id="SSF55073">
    <property type="entry name" value="Nucleotide cyclase"/>
    <property type="match status" value="1"/>
</dbReference>
<organism evidence="4 5">
    <name type="scientific">Pseudonocardia yuanmonensis</name>
    <dbReference type="NCBI Taxonomy" id="1095914"/>
    <lineage>
        <taxon>Bacteria</taxon>
        <taxon>Bacillati</taxon>
        <taxon>Actinomycetota</taxon>
        <taxon>Actinomycetes</taxon>
        <taxon>Pseudonocardiales</taxon>
        <taxon>Pseudonocardiaceae</taxon>
        <taxon>Pseudonocardia</taxon>
    </lineage>
</organism>